<organism evidence="1 2">
    <name type="scientific">Daucus carota subsp. sativus</name>
    <name type="common">Carrot</name>
    <dbReference type="NCBI Taxonomy" id="79200"/>
    <lineage>
        <taxon>Eukaryota</taxon>
        <taxon>Viridiplantae</taxon>
        <taxon>Streptophyta</taxon>
        <taxon>Embryophyta</taxon>
        <taxon>Tracheophyta</taxon>
        <taxon>Spermatophyta</taxon>
        <taxon>Magnoliopsida</taxon>
        <taxon>eudicotyledons</taxon>
        <taxon>Gunneridae</taxon>
        <taxon>Pentapetalae</taxon>
        <taxon>asterids</taxon>
        <taxon>campanulids</taxon>
        <taxon>Apiales</taxon>
        <taxon>Apiaceae</taxon>
        <taxon>Apioideae</taxon>
        <taxon>Scandiceae</taxon>
        <taxon>Daucinae</taxon>
        <taxon>Daucus</taxon>
        <taxon>Daucus sect. Daucus</taxon>
    </lineage>
</organism>
<evidence type="ECO:0000313" key="1">
    <source>
        <dbReference type="EMBL" id="WOG98615.1"/>
    </source>
</evidence>
<dbReference type="Proteomes" id="UP000077755">
    <property type="component" value="Chromosome 4"/>
</dbReference>
<sequence length="241" mass="27571">MTWRWKEEYLDLILVPIGLLIMFSYHLFLLYRYLRYPHTTVMGCEDHYKRVWVEKTMQLDAKDRGTAIAVINSNIIAATNMSSVSLVLSSLIGTWIGSSTGKSILSSAVIYGDTRMTITSYKYIALLTCFLLAFASFVQMLRNYTLAAFLISMPHCEIPVSYVQKPVIRGSNYWTIGLRALYFATSLIMWIFGPISMFVSSVVMVAVLYHLDTTSTEPYLFRSQFKRGNFLMVGEELVTNY</sequence>
<dbReference type="AlphaFoldDB" id="A0A165Z1R1"/>
<dbReference type="OrthoDB" id="665451at2759"/>
<dbReference type="EMBL" id="CP093346">
    <property type="protein sequence ID" value="WOG98615.1"/>
    <property type="molecule type" value="Genomic_DNA"/>
</dbReference>
<evidence type="ECO:0000313" key="2">
    <source>
        <dbReference type="Proteomes" id="UP000077755"/>
    </source>
</evidence>
<reference evidence="1" key="1">
    <citation type="journal article" date="2016" name="Nat. Genet.">
        <title>A high-quality carrot genome assembly provides new insights into carotenoid accumulation and asterid genome evolution.</title>
        <authorList>
            <person name="Iorizzo M."/>
            <person name="Ellison S."/>
            <person name="Senalik D."/>
            <person name="Zeng P."/>
            <person name="Satapoomin P."/>
            <person name="Huang J."/>
            <person name="Bowman M."/>
            <person name="Iovene M."/>
            <person name="Sanseverino W."/>
            <person name="Cavagnaro P."/>
            <person name="Yildiz M."/>
            <person name="Macko-Podgorni A."/>
            <person name="Moranska E."/>
            <person name="Grzebelus E."/>
            <person name="Grzebelus D."/>
            <person name="Ashrafi H."/>
            <person name="Zheng Z."/>
            <person name="Cheng S."/>
            <person name="Spooner D."/>
            <person name="Van Deynze A."/>
            <person name="Simon P."/>
        </authorList>
    </citation>
    <scope>NUCLEOTIDE SEQUENCE</scope>
    <source>
        <tissue evidence="1">Leaf</tissue>
    </source>
</reference>
<keyword evidence="2" id="KW-1185">Reference proteome</keyword>
<gene>
    <name evidence="1" type="ORF">DCAR_0417959</name>
</gene>
<proteinExistence type="predicted"/>
<name>A0A165Z1R1_DAUCS</name>
<dbReference type="PANTHER" id="PTHR31168:SF30">
    <property type="entry name" value="DUF599 DOMAIN-CONTAINING PROTEIN"/>
    <property type="match status" value="1"/>
</dbReference>
<reference evidence="1" key="2">
    <citation type="submission" date="2022-03" db="EMBL/GenBank/DDBJ databases">
        <title>Draft title - Genomic analysis of global carrot germplasm unveils the trajectory of domestication and the origin of high carotenoid orange carrot.</title>
        <authorList>
            <person name="Iorizzo M."/>
            <person name="Ellison S."/>
            <person name="Senalik D."/>
            <person name="Macko-Podgorni A."/>
            <person name="Grzebelus D."/>
            <person name="Bostan H."/>
            <person name="Rolling W."/>
            <person name="Curaba J."/>
            <person name="Simon P."/>
        </authorList>
    </citation>
    <scope>NUCLEOTIDE SEQUENCE</scope>
    <source>
        <tissue evidence="1">Leaf</tissue>
    </source>
</reference>
<dbReference type="OMA" id="MGWSKEY"/>
<protein>
    <submittedName>
        <fullName evidence="1">Uncharacterized protein</fullName>
    </submittedName>
</protein>
<dbReference type="PANTHER" id="PTHR31168">
    <property type="entry name" value="OS02G0292800 PROTEIN"/>
    <property type="match status" value="1"/>
</dbReference>
<dbReference type="InterPro" id="IPR006747">
    <property type="entry name" value="DUF599"/>
</dbReference>
<accession>A0A165Z1R1</accession>
<dbReference type="Pfam" id="PF04654">
    <property type="entry name" value="DUF599"/>
    <property type="match status" value="1"/>
</dbReference>
<dbReference type="Gramene" id="KZM99509">
    <property type="protein sequence ID" value="KZM99509"/>
    <property type="gene ID" value="DCAR_013129"/>
</dbReference>